<sequence>MTQSAAIHVEEKTGVFHLQGPGMSYVMKVQEGGYLTHLYWGRRLSRYRGSADVRYEDRGFSGNPNKEDRTFSLDTTPLEYPAYGNTDYRDPAFEIEWADGSRVSDFRYKSYTVQKGKPALDGLPASYAGEAEAETLIIELRDELQQVSIFLRYTVFHASDALARSASIVHEGGEPFVIQKASSANVDFRSRAFEYIHLPGAHNRERDMVRTPLGQSRAVVESRRGSSSHQQNPFFALVRPDATETSGEVFAWNLVYSGSFLASAEVDQFDGTRVNVGIQPFGFSWELSPGETFTTPEAVLVYSSEGLGQMSRTFHHLYGEHLVRGSWKHRTRPVLINNWEATYFDFDEKKILEIASRAAEAEIELFVLDDGWFGRRDDDRSSLGDWTVDERKLPDGVQGLAEKVKEAGMDFGIWVEPEMISVDSDLYRAHPDWCLHVPGRRRSESRNQLVLDFANPEVRAHILEQLRTLLAGAPISYVKWDMNRNMTEIGSPVLPAHRQQETAHRYMLGLYDVMEKLTQEFPEVLFESCSGGGGRFDPGMLYYMPQTWTSDNTDAVSRTRIQYGTSLAYPSAAMGAHVSDVPNHQVGRTTPLAARGHVAMEANLGYELDVTKLSDAEMVEIRDQVRRYKEVRHLSQYGTLYRLADPFQTESYATIRVSSDRSEALFVYMHRLAEANAPFVRVKLDGLKPDAVYSVDGLDRAFGGDELMYAGIDIPVIEHDFQSHLWHLKEVKA</sequence>
<evidence type="ECO:0000256" key="2">
    <source>
        <dbReference type="ARBA" id="ARBA00012755"/>
    </source>
</evidence>
<dbReference type="Pfam" id="PF02065">
    <property type="entry name" value="Melibiase"/>
    <property type="match status" value="1"/>
</dbReference>
<feature type="active site" description="Proton donor" evidence="6">
    <location>
        <position position="551"/>
    </location>
</feature>
<organism evidence="9 10">
    <name type="scientific">Alkalicoccus urumqiensis</name>
    <name type="common">Bacillus urumqiensis</name>
    <dbReference type="NCBI Taxonomy" id="1548213"/>
    <lineage>
        <taxon>Bacteria</taxon>
        <taxon>Bacillati</taxon>
        <taxon>Bacillota</taxon>
        <taxon>Bacilli</taxon>
        <taxon>Bacillales</taxon>
        <taxon>Bacillaceae</taxon>
        <taxon>Alkalicoccus</taxon>
    </lineage>
</organism>
<evidence type="ECO:0000256" key="6">
    <source>
        <dbReference type="PIRSR" id="PIRSR005536-1"/>
    </source>
</evidence>
<comment type="similarity">
    <text evidence="5">Belongs to the glycosyl hydrolase.</text>
</comment>
<dbReference type="GO" id="GO:0004557">
    <property type="term" value="F:alpha-galactosidase activity"/>
    <property type="evidence" value="ECO:0007669"/>
    <property type="project" value="UniProtKB-UniRule"/>
</dbReference>
<evidence type="ECO:0000256" key="5">
    <source>
        <dbReference type="PIRNR" id="PIRNR005536"/>
    </source>
</evidence>
<evidence type="ECO:0000256" key="3">
    <source>
        <dbReference type="ARBA" id="ARBA00022801"/>
    </source>
</evidence>
<dbReference type="EMBL" id="PVNS01000001">
    <property type="protein sequence ID" value="PRO67321.1"/>
    <property type="molecule type" value="Genomic_DNA"/>
</dbReference>
<dbReference type="OrthoDB" id="9758822at2"/>
<dbReference type="InterPro" id="IPR013785">
    <property type="entry name" value="Aldolase_TIM"/>
</dbReference>
<dbReference type="PIRSF" id="PIRSF005536">
    <property type="entry name" value="Agal"/>
    <property type="match status" value="1"/>
</dbReference>
<evidence type="ECO:0000259" key="8">
    <source>
        <dbReference type="Pfam" id="PF16875"/>
    </source>
</evidence>
<dbReference type="InterPro" id="IPR031705">
    <property type="entry name" value="Glyco_hydro_36_C"/>
</dbReference>
<protein>
    <recommendedName>
        <fullName evidence="2 5">Alpha-galactosidase</fullName>
        <ecNumber evidence="2 5">3.2.1.22</ecNumber>
    </recommendedName>
</protein>
<dbReference type="Pfam" id="PF16874">
    <property type="entry name" value="Glyco_hydro_36C"/>
    <property type="match status" value="1"/>
</dbReference>
<reference evidence="9 10" key="1">
    <citation type="submission" date="2018-03" db="EMBL/GenBank/DDBJ databases">
        <title>Bacillus urumqiensis sp. nov., a moderately haloalkaliphilic bacterium isolated from a salt lake.</title>
        <authorList>
            <person name="Zhao B."/>
            <person name="Liao Z."/>
        </authorList>
    </citation>
    <scope>NUCLEOTIDE SEQUENCE [LARGE SCALE GENOMIC DNA]</scope>
    <source>
        <strain evidence="9 10">BZ-SZ-XJ18</strain>
    </source>
</reference>
<evidence type="ECO:0000256" key="4">
    <source>
        <dbReference type="ARBA" id="ARBA00023295"/>
    </source>
</evidence>
<evidence type="ECO:0000313" key="9">
    <source>
        <dbReference type="EMBL" id="PRO67321.1"/>
    </source>
</evidence>
<dbReference type="CDD" id="cd14791">
    <property type="entry name" value="GH36"/>
    <property type="match status" value="1"/>
</dbReference>
<dbReference type="PANTHER" id="PTHR43053">
    <property type="entry name" value="GLYCOSIDASE FAMILY 31"/>
    <property type="match status" value="1"/>
</dbReference>
<dbReference type="InterPro" id="IPR050985">
    <property type="entry name" value="Alpha-glycosidase_related"/>
</dbReference>
<dbReference type="PRINTS" id="PR00743">
    <property type="entry name" value="GLHYDRLASE36"/>
</dbReference>
<dbReference type="Gene3D" id="3.20.20.70">
    <property type="entry name" value="Aldolase class I"/>
    <property type="match status" value="1"/>
</dbReference>
<dbReference type="EC" id="3.2.1.22" evidence="2 5"/>
<feature type="domain" description="Glycosyl hydrolase family 36 N-terminal" evidence="8">
    <location>
        <begin position="33"/>
        <end position="287"/>
    </location>
</feature>
<proteinExistence type="inferred from homology"/>
<dbReference type="InterPro" id="IPR013780">
    <property type="entry name" value="Glyco_hydro_b"/>
</dbReference>
<accession>A0A2P6MM24</accession>
<dbReference type="Pfam" id="PF16875">
    <property type="entry name" value="Glyco_hydro_36N"/>
    <property type="match status" value="1"/>
</dbReference>
<dbReference type="Gene3D" id="2.70.98.60">
    <property type="entry name" value="alpha-galactosidase from lactobacil brevis"/>
    <property type="match status" value="1"/>
</dbReference>
<name>A0A2P6MM24_ALKUR</name>
<dbReference type="InterPro" id="IPR038417">
    <property type="entry name" value="Alpga-gal_N_sf"/>
</dbReference>
<dbReference type="InterPro" id="IPR031704">
    <property type="entry name" value="Glyco_hydro_36_N"/>
</dbReference>
<dbReference type="InterPro" id="IPR002252">
    <property type="entry name" value="Glyco_hydro_36"/>
</dbReference>
<dbReference type="InterPro" id="IPR017853">
    <property type="entry name" value="GH"/>
</dbReference>
<dbReference type="SUPFAM" id="SSF51445">
    <property type="entry name" value="(Trans)glycosidases"/>
    <property type="match status" value="1"/>
</dbReference>
<dbReference type="GO" id="GO:0016052">
    <property type="term" value="P:carbohydrate catabolic process"/>
    <property type="evidence" value="ECO:0007669"/>
    <property type="project" value="InterPro"/>
</dbReference>
<feature type="domain" description="Glycosyl hydrolase family 36 C-terminal" evidence="7">
    <location>
        <begin position="653"/>
        <end position="728"/>
    </location>
</feature>
<keyword evidence="3 5" id="KW-0378">Hydrolase</keyword>
<dbReference type="PANTHER" id="PTHR43053:SF3">
    <property type="entry name" value="ALPHA-GALACTOSIDASE C-RELATED"/>
    <property type="match status" value="1"/>
</dbReference>
<gene>
    <name evidence="9" type="ORF">C6I21_01670</name>
</gene>
<dbReference type="Proteomes" id="UP000243650">
    <property type="component" value="Unassembled WGS sequence"/>
</dbReference>
<evidence type="ECO:0000313" key="10">
    <source>
        <dbReference type="Proteomes" id="UP000243650"/>
    </source>
</evidence>
<evidence type="ECO:0000259" key="7">
    <source>
        <dbReference type="Pfam" id="PF16874"/>
    </source>
</evidence>
<keyword evidence="4 5" id="KW-0326">Glycosidase</keyword>
<dbReference type="FunFam" id="3.20.20.70:FF:000118">
    <property type="entry name" value="Alpha-galactosidase"/>
    <property type="match status" value="1"/>
</dbReference>
<dbReference type="Gene3D" id="2.60.40.1180">
    <property type="entry name" value="Golgi alpha-mannosidase II"/>
    <property type="match status" value="1"/>
</dbReference>
<evidence type="ECO:0000256" key="1">
    <source>
        <dbReference type="ARBA" id="ARBA00001255"/>
    </source>
</evidence>
<feature type="active site" description="Nucleophile" evidence="6">
    <location>
        <position position="481"/>
    </location>
</feature>
<comment type="caution">
    <text evidence="9">The sequence shown here is derived from an EMBL/GenBank/DDBJ whole genome shotgun (WGS) entry which is preliminary data.</text>
</comment>
<comment type="catalytic activity">
    <reaction evidence="1 5">
        <text>Hydrolysis of terminal, non-reducing alpha-D-galactose residues in alpha-D-galactosides, including galactose oligosaccharides, galactomannans and galactolipids.</text>
        <dbReference type="EC" id="3.2.1.22"/>
    </reaction>
</comment>
<dbReference type="AlphaFoldDB" id="A0A2P6MM24"/>
<keyword evidence="10" id="KW-1185">Reference proteome</keyword>